<dbReference type="RefSeq" id="WP_076822984.1">
    <property type="nucleotide sequence ID" value="NZ_MOMC01000137.1"/>
</dbReference>
<organism evidence="2 3">
    <name type="scientific">Pseudofrankia asymbiotica</name>
    <dbReference type="NCBI Taxonomy" id="1834516"/>
    <lineage>
        <taxon>Bacteria</taxon>
        <taxon>Bacillati</taxon>
        <taxon>Actinomycetota</taxon>
        <taxon>Actinomycetes</taxon>
        <taxon>Frankiales</taxon>
        <taxon>Frankiaceae</taxon>
        <taxon>Pseudofrankia</taxon>
    </lineage>
</organism>
<dbReference type="PANTHER" id="PTHR33498">
    <property type="entry name" value="TRANSPOSASE FOR INSERTION SEQUENCE ELEMENT IS1557"/>
    <property type="match status" value="1"/>
</dbReference>
<dbReference type="InterPro" id="IPR029261">
    <property type="entry name" value="Transposase_Znf"/>
</dbReference>
<dbReference type="Pfam" id="PF01610">
    <property type="entry name" value="DDE_Tnp_ISL3"/>
    <property type="match status" value="2"/>
</dbReference>
<gene>
    <name evidence="2" type="ORF">BL253_37470</name>
</gene>
<feature type="domain" description="HTH IS21-type" evidence="1">
    <location>
        <begin position="274"/>
        <end position="337"/>
    </location>
</feature>
<comment type="caution">
    <text evidence="2">The sequence shown here is derived from an EMBL/GenBank/DDBJ whole genome shotgun (WGS) entry which is preliminary data.</text>
</comment>
<dbReference type="NCBIfam" id="NF033550">
    <property type="entry name" value="transpos_ISL3"/>
    <property type="match status" value="1"/>
</dbReference>
<dbReference type="InterPro" id="IPR002560">
    <property type="entry name" value="Transposase_DDE"/>
</dbReference>
<sequence>MGGADRLVKLTFSGLSPLLIEEVADEGELVRLRARTPDGPVTCPDCGMATSRVHSYGERTLADVAIDGRRVLVVVRVRRLLCPTRGCRQTFREQLTGVLERYQRRTPRLTAQIGAVVRELAGRAGIRVLSALAIRLSRHSALRCLLRLPLPPLAVPRVLGVDDFALRRRRRYATILIDAQTRRRVDVLPERGAEALEAWLRAHPGVEVVCRDGSGAYAEAARRAVPGAIQVMDRWHLWHNLAEAVLKEIAAHSACWAKAGPPPNDGPRAQTTRERWHQVHGLLGQGVGLLDCARRLNLGLNTVKRYARASEPERLVRAPAYRPTLVDPYRDYLKRRRTEQPAVPVLHLFHEIKDQGYPGSFNLFVRYINQGRVDADRPAISPRRVTRLLLTRPDTLTDSKRDRLAELTAACPEMTELAGLVRAFAGLLQPATGNADRLTEWITRVRAADLPHLLAFTHGLDLDRDTANAALTLPHHNGGTEGVNTKTKRIMRQMHGRAGFPLLRHRILLG</sequence>
<keyword evidence="3" id="KW-1185">Reference proteome</keyword>
<dbReference type="InterPro" id="IPR017894">
    <property type="entry name" value="HTH_IS21_transposase_type"/>
</dbReference>
<protein>
    <submittedName>
        <fullName evidence="2">ISL3 family transposase</fullName>
    </submittedName>
</protein>
<name>A0A1V2HZ76_9ACTN</name>
<dbReference type="Pfam" id="PF14690">
    <property type="entry name" value="Zn_ribbon_ISL3"/>
    <property type="match status" value="1"/>
</dbReference>
<reference evidence="3" key="1">
    <citation type="submission" date="2016-10" db="EMBL/GenBank/DDBJ databases">
        <title>Frankia sp. NRRL B-16386 Genome sequencing.</title>
        <authorList>
            <person name="Ghodhbane-Gtari F."/>
            <person name="Swanson E."/>
            <person name="Gueddou A."/>
            <person name="Hezbri K."/>
            <person name="Ktari K."/>
            <person name="Nouioui I."/>
            <person name="Morris K."/>
            <person name="Simpson S."/>
            <person name="Abebe-Akele F."/>
            <person name="Thomas K."/>
            <person name="Gtari M."/>
            <person name="Tisa L.S."/>
        </authorList>
    </citation>
    <scope>NUCLEOTIDE SEQUENCE [LARGE SCALE GENOMIC DNA]</scope>
    <source>
        <strain evidence="3">NRRL B-16386</strain>
    </source>
</reference>
<evidence type="ECO:0000259" key="1">
    <source>
        <dbReference type="PROSITE" id="PS50531"/>
    </source>
</evidence>
<dbReference type="OrthoDB" id="3238779at2"/>
<dbReference type="Proteomes" id="UP000188929">
    <property type="component" value="Unassembled WGS sequence"/>
</dbReference>
<accession>A0A1V2HZ76</accession>
<dbReference type="PROSITE" id="PS50531">
    <property type="entry name" value="HTH_IS21"/>
    <property type="match status" value="1"/>
</dbReference>
<proteinExistence type="predicted"/>
<dbReference type="STRING" id="1834516.BL253_37470"/>
<dbReference type="AlphaFoldDB" id="A0A1V2HZ76"/>
<evidence type="ECO:0000313" key="3">
    <source>
        <dbReference type="Proteomes" id="UP000188929"/>
    </source>
</evidence>
<evidence type="ECO:0000313" key="2">
    <source>
        <dbReference type="EMBL" id="ONH21876.1"/>
    </source>
</evidence>
<dbReference type="EMBL" id="MOMC01000137">
    <property type="protein sequence ID" value="ONH21876.1"/>
    <property type="molecule type" value="Genomic_DNA"/>
</dbReference>
<dbReference type="PANTHER" id="PTHR33498:SF1">
    <property type="entry name" value="TRANSPOSASE FOR INSERTION SEQUENCE ELEMENT IS1557"/>
    <property type="match status" value="1"/>
</dbReference>
<dbReference type="InterPro" id="IPR047951">
    <property type="entry name" value="Transpos_ISL3"/>
</dbReference>